<accession>A0A0J8R2R8</accession>
<protein>
    <submittedName>
        <fullName evidence="2">Uncharacterized protein</fullName>
    </submittedName>
</protein>
<dbReference type="EMBL" id="DS268122">
    <property type="protein sequence ID" value="KMU78605.1"/>
    <property type="molecule type" value="Genomic_DNA"/>
</dbReference>
<name>A0A0J8R2R8_COCIT</name>
<sequence>MHVWDLLTGMEEERGGKREEEEKEREQERRRREAEMKRRRFGGGLLVVLAGGGGRRNGKQQHNTCPSRKSSESQRSLWDHARTGKGRAWRLSGRYELMIGRGVGILSRSGSSGVVSGGGKGD</sequence>
<evidence type="ECO:0000256" key="1">
    <source>
        <dbReference type="SAM" id="MobiDB-lite"/>
    </source>
</evidence>
<feature type="compositionally biased region" description="Basic and acidic residues" evidence="1">
    <location>
        <begin position="11"/>
        <end position="36"/>
    </location>
</feature>
<evidence type="ECO:0000313" key="3">
    <source>
        <dbReference type="Proteomes" id="UP000054559"/>
    </source>
</evidence>
<feature type="compositionally biased region" description="Basic and acidic residues" evidence="1">
    <location>
        <begin position="69"/>
        <end position="82"/>
    </location>
</feature>
<feature type="region of interest" description="Disordered" evidence="1">
    <location>
        <begin position="1"/>
        <end position="83"/>
    </location>
</feature>
<evidence type="ECO:0000313" key="2">
    <source>
        <dbReference type="EMBL" id="KMU78605.1"/>
    </source>
</evidence>
<feature type="compositionally biased region" description="Gly residues" evidence="1">
    <location>
        <begin position="42"/>
        <end position="55"/>
    </location>
</feature>
<organism evidence="2 3">
    <name type="scientific">Coccidioides immitis RMSCC 3703</name>
    <dbReference type="NCBI Taxonomy" id="454286"/>
    <lineage>
        <taxon>Eukaryota</taxon>
        <taxon>Fungi</taxon>
        <taxon>Dikarya</taxon>
        <taxon>Ascomycota</taxon>
        <taxon>Pezizomycotina</taxon>
        <taxon>Eurotiomycetes</taxon>
        <taxon>Eurotiomycetidae</taxon>
        <taxon>Onygenales</taxon>
        <taxon>Onygenaceae</taxon>
        <taxon>Coccidioides</taxon>
    </lineage>
</organism>
<reference evidence="3" key="1">
    <citation type="journal article" date="2010" name="Genome Res.">
        <title>Population genomic sequencing of Coccidioides fungi reveals recent hybridization and transposon control.</title>
        <authorList>
            <person name="Neafsey D.E."/>
            <person name="Barker B.M."/>
            <person name="Sharpton T.J."/>
            <person name="Stajich J.E."/>
            <person name="Park D.J."/>
            <person name="Whiston E."/>
            <person name="Hung C.-Y."/>
            <person name="McMahan C."/>
            <person name="White J."/>
            <person name="Sykes S."/>
            <person name="Heiman D."/>
            <person name="Young S."/>
            <person name="Zeng Q."/>
            <person name="Abouelleil A."/>
            <person name="Aftuck L."/>
            <person name="Bessette D."/>
            <person name="Brown A."/>
            <person name="FitzGerald M."/>
            <person name="Lui A."/>
            <person name="Macdonald J.P."/>
            <person name="Priest M."/>
            <person name="Orbach M.J."/>
            <person name="Galgiani J.N."/>
            <person name="Kirkland T.N."/>
            <person name="Cole G.T."/>
            <person name="Birren B.W."/>
            <person name="Henn M.R."/>
            <person name="Taylor J.W."/>
            <person name="Rounsley S.D."/>
        </authorList>
    </citation>
    <scope>NUCLEOTIDE SEQUENCE [LARGE SCALE GENOMIC DNA]</scope>
    <source>
        <strain evidence="3">RMSCC 3703</strain>
    </source>
</reference>
<dbReference type="Proteomes" id="UP000054559">
    <property type="component" value="Unassembled WGS sequence"/>
</dbReference>
<gene>
    <name evidence="2" type="ORF">CISG_01645</name>
</gene>
<dbReference type="AlphaFoldDB" id="A0A0J8R2R8"/>
<proteinExistence type="predicted"/>